<accession>A0AAI8DK12</accession>
<organism evidence="4 6">
    <name type="scientific">Mammaliicoccus sciuri</name>
    <name type="common">Staphylococcus sciuri</name>
    <dbReference type="NCBI Taxonomy" id="1296"/>
    <lineage>
        <taxon>Bacteria</taxon>
        <taxon>Bacillati</taxon>
        <taxon>Bacillota</taxon>
        <taxon>Bacilli</taxon>
        <taxon>Bacillales</taxon>
        <taxon>Staphylococcaceae</taxon>
        <taxon>Mammaliicoccus</taxon>
    </lineage>
</organism>
<evidence type="ECO:0000256" key="2">
    <source>
        <dbReference type="SAM" id="Coils"/>
    </source>
</evidence>
<proteinExistence type="predicted"/>
<keyword evidence="2" id="KW-0175">Coiled coil</keyword>
<feature type="coiled-coil region" evidence="2">
    <location>
        <begin position="204"/>
        <end position="231"/>
    </location>
</feature>
<reference evidence="5" key="3">
    <citation type="submission" date="2022-07" db="EMBL/GenBank/DDBJ databases">
        <title>Bacterial species isolated from the porcine tonsil microbiota.</title>
        <authorList>
            <person name="Oliveira I.M.F."/>
        </authorList>
    </citation>
    <scope>NUCLEOTIDE SEQUENCE</scope>
    <source>
        <strain evidence="5">8QC2O2</strain>
    </source>
</reference>
<evidence type="ECO:0000313" key="5">
    <source>
        <dbReference type="EMBL" id="MCQ9302175.1"/>
    </source>
</evidence>
<evidence type="ECO:0000256" key="1">
    <source>
        <dbReference type="ARBA" id="ARBA00004976"/>
    </source>
</evidence>
<sequence>MYIERKPTINLAELKKEFTSNLGEIEYAQSSEQALEELFNFVELQHQYAAALEEIGTKLKILDDEFQVAYKHNPIHHMEKRVKEFPSLIKKLRRKGFPLNANSAKENIQDIAGIRVICNYLEDVYTIEKLLLRQADVKLLKRKDYIENPKMNGYKSLHLVVSIPVFLAESVQVIPVEIQIRTIGMDMWASLEHKLRYKNSHVSTEQYEEKLKECSIEITNVERKMQEMNDEIYHDTNKSMIKVDEN</sequence>
<reference evidence="6" key="1">
    <citation type="submission" date="2017-06" db="EMBL/GenBank/DDBJ databases">
        <title>FDA dAtabase for Regulatory Grade micrObial Sequences (FDA-ARGOS): Supporting development and validation of Infectious Disease Dx tests.</title>
        <authorList>
            <person name="Goldberg B."/>
            <person name="Campos J."/>
            <person name="Tallon L."/>
            <person name="Sadzewicz L."/>
            <person name="Sengamalay N."/>
            <person name="Ott S."/>
            <person name="Godinez A."/>
            <person name="Nagaraj S."/>
            <person name="Vavikolanu K."/>
            <person name="Nadendla S."/>
            <person name="George J."/>
            <person name="Geyer C."/>
            <person name="Sichtig H."/>
        </authorList>
    </citation>
    <scope>NUCLEOTIDE SEQUENCE [LARGE SCALE GENOMIC DNA]</scope>
    <source>
        <strain evidence="6">FDAARGOS_285</strain>
    </source>
</reference>
<dbReference type="InterPro" id="IPR043519">
    <property type="entry name" value="NT_sf"/>
</dbReference>
<reference evidence="4" key="2">
    <citation type="submission" date="2017-12" db="EMBL/GenBank/DDBJ databases">
        <title>FDA dAtabase for Regulatory Grade micrObial Sequences (FDA-ARGOS): Supporting development and validation of Infectious Disease Dx tests.</title>
        <authorList>
            <person name="Campos J."/>
            <person name="Goldberg B."/>
            <person name="Tallon L."/>
            <person name="Sadzewicz L."/>
            <person name="Sengamalay N."/>
            <person name="Ott S."/>
            <person name="Godinez A."/>
            <person name="Nagaraj S."/>
            <person name="Vavikolanu K."/>
            <person name="Vyas G."/>
            <person name="Nadendla S."/>
            <person name="Aluvathingal J."/>
            <person name="Geyer C."/>
            <person name="Nandy P."/>
            <person name="Hobson J."/>
            <person name="Sichtig H."/>
        </authorList>
    </citation>
    <scope>NUCLEOTIDE SEQUENCE</scope>
    <source>
        <strain evidence="4">FDAARGOS_285</strain>
    </source>
</reference>
<dbReference type="KEGG" id="sscu:CEP64_10785"/>
<dbReference type="SUPFAM" id="SSF81301">
    <property type="entry name" value="Nucleotidyltransferase"/>
    <property type="match status" value="1"/>
</dbReference>
<dbReference type="EMBL" id="JANILD010000001">
    <property type="protein sequence ID" value="MCQ9302175.1"/>
    <property type="molecule type" value="Genomic_DNA"/>
</dbReference>
<evidence type="ECO:0000259" key="3">
    <source>
        <dbReference type="SMART" id="SM00954"/>
    </source>
</evidence>
<gene>
    <name evidence="4" type="ORF">CEP64_10785</name>
    <name evidence="5" type="ORF">NQ032_00910</name>
</gene>
<feature type="domain" description="RelA/SpoT" evidence="3">
    <location>
        <begin position="80"/>
        <end position="203"/>
    </location>
</feature>
<dbReference type="PANTHER" id="PTHR47837">
    <property type="entry name" value="GTP PYROPHOSPHOKINASE YJBM"/>
    <property type="match status" value="1"/>
</dbReference>
<dbReference type="Proteomes" id="UP000197058">
    <property type="component" value="Chromosome"/>
</dbReference>
<dbReference type="GO" id="GO:0015969">
    <property type="term" value="P:guanosine tetraphosphate metabolic process"/>
    <property type="evidence" value="ECO:0007669"/>
    <property type="project" value="InterPro"/>
</dbReference>
<name>A0AAI8DK12_MAMSC</name>
<dbReference type="SMART" id="SM00954">
    <property type="entry name" value="RelA_SpoT"/>
    <property type="match status" value="1"/>
</dbReference>
<evidence type="ECO:0000313" key="4">
    <source>
        <dbReference type="EMBL" id="ASE35063.1"/>
    </source>
</evidence>
<dbReference type="Gene3D" id="1.10.287.860">
    <property type="entry name" value="Nucleotidyltransferase"/>
    <property type="match status" value="1"/>
</dbReference>
<protein>
    <submittedName>
        <fullName evidence="4">GTP pyrophosphokinase family protein</fullName>
    </submittedName>
</protein>
<dbReference type="InterPro" id="IPR007685">
    <property type="entry name" value="RelA_SpoT"/>
</dbReference>
<dbReference type="Gene3D" id="3.30.460.10">
    <property type="entry name" value="Beta Polymerase, domain 2"/>
    <property type="match status" value="1"/>
</dbReference>
<comment type="pathway">
    <text evidence="1">Purine metabolism; ppGpp biosynthesis; ppGpp from GTP: step 1/2.</text>
</comment>
<dbReference type="InterPro" id="IPR052366">
    <property type="entry name" value="GTP_Pyrophosphokinase"/>
</dbReference>
<dbReference type="AlphaFoldDB" id="A0AAI8DK12"/>
<dbReference type="PANTHER" id="PTHR47837:SF2">
    <property type="entry name" value="GTP PYROPHOSPHOKINASE YWAC"/>
    <property type="match status" value="1"/>
</dbReference>
<dbReference type="Proteomes" id="UP001204068">
    <property type="component" value="Unassembled WGS sequence"/>
</dbReference>
<dbReference type="Pfam" id="PF04607">
    <property type="entry name" value="RelA_SpoT"/>
    <property type="match status" value="1"/>
</dbReference>
<dbReference type="RefSeq" id="WP_058591781.1">
    <property type="nucleotide sequence ID" value="NZ_CP022046.2"/>
</dbReference>
<dbReference type="CDD" id="cd05399">
    <property type="entry name" value="NT_Rel-Spo_like"/>
    <property type="match status" value="1"/>
</dbReference>
<dbReference type="EMBL" id="CP022046">
    <property type="protein sequence ID" value="ASE35063.1"/>
    <property type="molecule type" value="Genomic_DNA"/>
</dbReference>
<evidence type="ECO:0000313" key="6">
    <source>
        <dbReference type="Proteomes" id="UP000197058"/>
    </source>
</evidence>